<dbReference type="PROSITE" id="PS50011">
    <property type="entry name" value="PROTEIN_KINASE_DOM"/>
    <property type="match status" value="1"/>
</dbReference>
<comment type="caution">
    <text evidence="7">The sequence shown here is derived from an EMBL/GenBank/DDBJ whole genome shotgun (WGS) entry which is preliminary data.</text>
</comment>
<evidence type="ECO:0000256" key="3">
    <source>
        <dbReference type="ARBA" id="ARBA00022777"/>
    </source>
</evidence>
<name>A0A4R5C327_9ACTN</name>
<dbReference type="Pfam" id="PF13360">
    <property type="entry name" value="PQQ_2"/>
    <property type="match status" value="1"/>
</dbReference>
<reference evidence="7 8" key="1">
    <citation type="submission" date="2019-03" db="EMBL/GenBank/DDBJ databases">
        <title>Draft genome sequences of novel Actinobacteria.</title>
        <authorList>
            <person name="Sahin N."/>
            <person name="Ay H."/>
            <person name="Saygin H."/>
        </authorList>
    </citation>
    <scope>NUCLEOTIDE SEQUENCE [LARGE SCALE GENOMIC DNA]</scope>
    <source>
        <strain evidence="7 8">DSM 45941</strain>
    </source>
</reference>
<protein>
    <submittedName>
        <fullName evidence="7">Serine/threonine-protein kinase</fullName>
    </submittedName>
</protein>
<evidence type="ECO:0000256" key="4">
    <source>
        <dbReference type="ARBA" id="ARBA00022840"/>
    </source>
</evidence>
<dbReference type="InterPro" id="IPR008271">
    <property type="entry name" value="Ser/Thr_kinase_AS"/>
</dbReference>
<organism evidence="7 8">
    <name type="scientific">Actinomadura darangshiensis</name>
    <dbReference type="NCBI Taxonomy" id="705336"/>
    <lineage>
        <taxon>Bacteria</taxon>
        <taxon>Bacillati</taxon>
        <taxon>Actinomycetota</taxon>
        <taxon>Actinomycetes</taxon>
        <taxon>Streptosporangiales</taxon>
        <taxon>Thermomonosporaceae</taxon>
        <taxon>Actinomadura</taxon>
    </lineage>
</organism>
<proteinExistence type="predicted"/>
<dbReference type="SMART" id="SM00564">
    <property type="entry name" value="PQQ"/>
    <property type="match status" value="5"/>
</dbReference>
<dbReference type="InterPro" id="IPR000719">
    <property type="entry name" value="Prot_kinase_dom"/>
</dbReference>
<dbReference type="SMART" id="SM00220">
    <property type="entry name" value="S_TKc"/>
    <property type="match status" value="1"/>
</dbReference>
<keyword evidence="8" id="KW-1185">Reference proteome</keyword>
<evidence type="ECO:0000256" key="1">
    <source>
        <dbReference type="ARBA" id="ARBA00022679"/>
    </source>
</evidence>
<dbReference type="AlphaFoldDB" id="A0A4R5C327"/>
<keyword evidence="4 5" id="KW-0067">ATP-binding</keyword>
<dbReference type="Pfam" id="PF00069">
    <property type="entry name" value="Pkinase"/>
    <property type="match status" value="1"/>
</dbReference>
<dbReference type="InterPro" id="IPR018391">
    <property type="entry name" value="PQQ_b-propeller_rpt"/>
</dbReference>
<dbReference type="EMBL" id="SMKY01000001">
    <property type="protein sequence ID" value="TDD92959.1"/>
    <property type="molecule type" value="Genomic_DNA"/>
</dbReference>
<dbReference type="InterPro" id="IPR015943">
    <property type="entry name" value="WD40/YVTN_repeat-like_dom_sf"/>
</dbReference>
<accession>A0A4R5C327</accession>
<dbReference type="PROSITE" id="PS00108">
    <property type="entry name" value="PROTEIN_KINASE_ST"/>
    <property type="match status" value="1"/>
</dbReference>
<keyword evidence="3 7" id="KW-0418">Kinase</keyword>
<feature type="binding site" evidence="5">
    <location>
        <position position="48"/>
    </location>
    <ligand>
        <name>ATP</name>
        <dbReference type="ChEBI" id="CHEBI:30616"/>
    </ligand>
</feature>
<dbReference type="RefSeq" id="WP_132192510.1">
    <property type="nucleotide sequence ID" value="NZ_SMKY01000001.1"/>
</dbReference>
<evidence type="ECO:0000313" key="8">
    <source>
        <dbReference type="Proteomes" id="UP000295578"/>
    </source>
</evidence>
<dbReference type="CDD" id="cd14014">
    <property type="entry name" value="STKc_PknB_like"/>
    <property type="match status" value="1"/>
</dbReference>
<gene>
    <name evidence="7" type="ORF">E1293_00370</name>
</gene>
<dbReference type="InterPro" id="IPR017441">
    <property type="entry name" value="Protein_kinase_ATP_BS"/>
</dbReference>
<dbReference type="Gene3D" id="1.10.510.10">
    <property type="entry name" value="Transferase(Phosphotransferase) domain 1"/>
    <property type="match status" value="1"/>
</dbReference>
<dbReference type="GO" id="GO:0005524">
    <property type="term" value="F:ATP binding"/>
    <property type="evidence" value="ECO:0007669"/>
    <property type="project" value="UniProtKB-UniRule"/>
</dbReference>
<dbReference type="PANTHER" id="PTHR43289">
    <property type="entry name" value="MITOGEN-ACTIVATED PROTEIN KINASE KINASE KINASE 20-RELATED"/>
    <property type="match status" value="1"/>
</dbReference>
<dbReference type="InterPro" id="IPR002372">
    <property type="entry name" value="PQQ_rpt_dom"/>
</dbReference>
<sequence>MSEETMAPLEPEDPREVGGYRLLGRLGAGGMGQVFLGRSASGLTVAVKVIHARYADDPKFRARFRREVGTARAVSGAFTASVIDADADASSPWLVTTFLEGRPLNEAVAEHGPLPPPAVAALGAGLAEALISIHRAGIVHRDLKPHNVMLSPDGPRVIDFGIAHAEDISAITRTGAVIGSPGYMSPEQARGNGTGPPGDVFSLGAVLAFAATGTGPFGRAQMQIMVYRVVHEEPDLGGVTDPRLRSIIAACLDKDPSRRPAPRLLLHWLGTAAPQGVAWLPPPMAASIAQATTQVAVGRKPIGRRVLLSGGAGAVALAATGAVAAAVLDAPEKAKAPDGRLVRTFATGGAVAADPILADAGRRVIVGSDSGRLVAFDTRNGSQIWSYPEKADRQAPFKAAPAGTGPALYAVSGDGRLHAVDAASGRGLWTTTHTDHVTGTVPVLGDRLIFVLTGSTAENKAVNVYDPEGRLKGQIPNVMGAPTAGRSHSGEALVYLSVLGGVAAYDAGTGRLKEQASSQAPISSVLLKGGNGILYGIDIQGQIWAYSPRDNSQIWGPRRPGGSDKALPAGLPEISGSEAYVTDKDGFLYAVDADSEWTAPKWTFRADAPFDTAPRSDGKLVYAVSTDGYLHAVNRVGGKEVWRFRTAGNGRARPVFHGDTVYVGGTNGLHAIRPPA</sequence>
<dbReference type="Proteomes" id="UP000295578">
    <property type="component" value="Unassembled WGS sequence"/>
</dbReference>
<evidence type="ECO:0000259" key="6">
    <source>
        <dbReference type="PROSITE" id="PS50011"/>
    </source>
</evidence>
<dbReference type="Gene3D" id="3.30.200.20">
    <property type="entry name" value="Phosphorylase Kinase, domain 1"/>
    <property type="match status" value="1"/>
</dbReference>
<dbReference type="InterPro" id="IPR011009">
    <property type="entry name" value="Kinase-like_dom_sf"/>
</dbReference>
<evidence type="ECO:0000256" key="2">
    <source>
        <dbReference type="ARBA" id="ARBA00022741"/>
    </source>
</evidence>
<dbReference type="Gene3D" id="2.130.10.10">
    <property type="entry name" value="YVTN repeat-like/Quinoprotein amine dehydrogenase"/>
    <property type="match status" value="2"/>
</dbReference>
<dbReference type="PANTHER" id="PTHR43289:SF34">
    <property type="entry name" value="SERINE_THREONINE-PROTEIN KINASE YBDM-RELATED"/>
    <property type="match status" value="1"/>
</dbReference>
<feature type="domain" description="Protein kinase" evidence="6">
    <location>
        <begin position="20"/>
        <end position="280"/>
    </location>
</feature>
<evidence type="ECO:0000256" key="5">
    <source>
        <dbReference type="PROSITE-ProRule" id="PRU10141"/>
    </source>
</evidence>
<dbReference type="OrthoDB" id="155383at2"/>
<dbReference type="InterPro" id="IPR011047">
    <property type="entry name" value="Quinoprotein_ADH-like_sf"/>
</dbReference>
<dbReference type="PROSITE" id="PS00107">
    <property type="entry name" value="PROTEIN_KINASE_ATP"/>
    <property type="match status" value="1"/>
</dbReference>
<keyword evidence="2 5" id="KW-0547">Nucleotide-binding</keyword>
<dbReference type="SUPFAM" id="SSF50998">
    <property type="entry name" value="Quinoprotein alcohol dehydrogenase-like"/>
    <property type="match status" value="1"/>
</dbReference>
<dbReference type="GO" id="GO:0004674">
    <property type="term" value="F:protein serine/threonine kinase activity"/>
    <property type="evidence" value="ECO:0007669"/>
    <property type="project" value="TreeGrafter"/>
</dbReference>
<dbReference type="SUPFAM" id="SSF56112">
    <property type="entry name" value="Protein kinase-like (PK-like)"/>
    <property type="match status" value="1"/>
</dbReference>
<evidence type="ECO:0000313" key="7">
    <source>
        <dbReference type="EMBL" id="TDD92959.1"/>
    </source>
</evidence>
<keyword evidence="1" id="KW-0808">Transferase</keyword>